<evidence type="ECO:0000256" key="1">
    <source>
        <dbReference type="SAM" id="Coils"/>
    </source>
</evidence>
<evidence type="ECO:0000313" key="4">
    <source>
        <dbReference type="Proteomes" id="UP001151760"/>
    </source>
</evidence>
<evidence type="ECO:0000256" key="2">
    <source>
        <dbReference type="SAM" id="MobiDB-lite"/>
    </source>
</evidence>
<feature type="compositionally biased region" description="Basic and acidic residues" evidence="2">
    <location>
        <begin position="85"/>
        <end position="94"/>
    </location>
</feature>
<evidence type="ECO:0000313" key="3">
    <source>
        <dbReference type="EMBL" id="GJT62731.1"/>
    </source>
</evidence>
<dbReference type="Proteomes" id="UP001151760">
    <property type="component" value="Unassembled WGS sequence"/>
</dbReference>
<feature type="compositionally biased region" description="Basic and acidic residues" evidence="2">
    <location>
        <begin position="40"/>
        <end position="53"/>
    </location>
</feature>
<feature type="region of interest" description="Disordered" evidence="2">
    <location>
        <begin position="28"/>
        <end position="128"/>
    </location>
</feature>
<gene>
    <name evidence="3" type="ORF">Tco_1006264</name>
</gene>
<reference evidence="3" key="1">
    <citation type="journal article" date="2022" name="Int. J. Mol. Sci.">
        <title>Draft Genome of Tanacetum Coccineum: Genomic Comparison of Closely Related Tanacetum-Family Plants.</title>
        <authorList>
            <person name="Yamashiro T."/>
            <person name="Shiraishi A."/>
            <person name="Nakayama K."/>
            <person name="Satake H."/>
        </authorList>
    </citation>
    <scope>NUCLEOTIDE SEQUENCE</scope>
</reference>
<feature type="compositionally biased region" description="Low complexity" evidence="2">
    <location>
        <begin position="115"/>
        <end position="127"/>
    </location>
</feature>
<name>A0ABQ5FHK1_9ASTR</name>
<keyword evidence="4" id="KW-1185">Reference proteome</keyword>
<feature type="compositionally biased region" description="Polar residues" evidence="2">
    <location>
        <begin position="95"/>
        <end position="111"/>
    </location>
</feature>
<dbReference type="EMBL" id="BQNB010017400">
    <property type="protein sequence ID" value="GJT62731.1"/>
    <property type="molecule type" value="Genomic_DNA"/>
</dbReference>
<reference evidence="3" key="2">
    <citation type="submission" date="2022-01" db="EMBL/GenBank/DDBJ databases">
        <authorList>
            <person name="Yamashiro T."/>
            <person name="Shiraishi A."/>
            <person name="Satake H."/>
            <person name="Nakayama K."/>
        </authorList>
    </citation>
    <scope>NUCLEOTIDE SEQUENCE</scope>
</reference>
<sequence>MVETLRVIRDMRREMSDMQAELLSLREQQRRARQPGPEARILDHQDASGDADSHIYLPDPKTLDDDNKLANDLNDQKLCIPTRESQSDNKKEGLNDSSRNNHGHQQQTFKRQNVAKKGNGAAPKGNGCFEYGAPGHFKERFPKYEEVKMEGNKNAQGWVYAVRKQKKRECIGNQMPNVFMVFLAQISAKKEEDKSEGKQIKDVPIVRDFPELFPEDLPGLPPARPVEF</sequence>
<protein>
    <recommendedName>
        <fullName evidence="5">Reverse transcriptase domain-containing protein</fullName>
    </recommendedName>
</protein>
<evidence type="ECO:0008006" key="5">
    <source>
        <dbReference type="Google" id="ProtNLM"/>
    </source>
</evidence>
<keyword evidence="1" id="KW-0175">Coiled coil</keyword>
<organism evidence="3 4">
    <name type="scientific">Tanacetum coccineum</name>
    <dbReference type="NCBI Taxonomy" id="301880"/>
    <lineage>
        <taxon>Eukaryota</taxon>
        <taxon>Viridiplantae</taxon>
        <taxon>Streptophyta</taxon>
        <taxon>Embryophyta</taxon>
        <taxon>Tracheophyta</taxon>
        <taxon>Spermatophyta</taxon>
        <taxon>Magnoliopsida</taxon>
        <taxon>eudicotyledons</taxon>
        <taxon>Gunneridae</taxon>
        <taxon>Pentapetalae</taxon>
        <taxon>asterids</taxon>
        <taxon>campanulids</taxon>
        <taxon>Asterales</taxon>
        <taxon>Asteraceae</taxon>
        <taxon>Asteroideae</taxon>
        <taxon>Anthemideae</taxon>
        <taxon>Anthemidinae</taxon>
        <taxon>Tanacetum</taxon>
    </lineage>
</organism>
<accession>A0ABQ5FHK1</accession>
<feature type="coiled-coil region" evidence="1">
    <location>
        <begin position="1"/>
        <end position="28"/>
    </location>
</feature>
<proteinExistence type="predicted"/>
<comment type="caution">
    <text evidence="3">The sequence shown here is derived from an EMBL/GenBank/DDBJ whole genome shotgun (WGS) entry which is preliminary data.</text>
</comment>